<dbReference type="Pfam" id="PF06985">
    <property type="entry name" value="HET"/>
    <property type="match status" value="1"/>
</dbReference>
<dbReference type="InterPro" id="IPR010730">
    <property type="entry name" value="HET"/>
</dbReference>
<dbReference type="EMBL" id="KZ613512">
    <property type="protein sequence ID" value="PMD15570.1"/>
    <property type="molecule type" value="Genomic_DNA"/>
</dbReference>
<sequence length="458" mass="52455">MHVRGSYCTAAEHSHTHCSQGPPRHFSHSRNFPRNTLLRISWTMSHHHIYSPLQAKGKQELRLVTLLPSPCKDAPIECTLSIGNLDNQNLRYEALSYEWGDTNGPRYDILLDGQSFTVRRNLWHALRCLRTEFSGRTLWIDAICINQEDVSERNHQVGMMGHIYSFATSVRVWLGEMSDNSREAILLLHEIFESFEEVSRPSQEAEKKAKELRKKLAERRAEPVTPPSKFDGFEELPLLPMVADELSEDSEALLVKERQLAWLSRMAGASELAGPWEGIAALVERTYWNRIWIVQEYLLATQIIVQYGWDYMDGVRFDKAISRIAGLAELKRPPYLLLPPSIQRSLDRIANGPGMNISRSRISTSTGKYLRRTLLQLLETCKKSKSCDPHDRIYAILGLADDLPPNTIMVDYERSIFKVKMDVAWWYATNSVFKSDKASISHVCSLLDEIFADCDNED</sequence>
<organism evidence="2 3">
    <name type="scientific">Hyaloscypha hepaticicola</name>
    <dbReference type="NCBI Taxonomy" id="2082293"/>
    <lineage>
        <taxon>Eukaryota</taxon>
        <taxon>Fungi</taxon>
        <taxon>Dikarya</taxon>
        <taxon>Ascomycota</taxon>
        <taxon>Pezizomycotina</taxon>
        <taxon>Leotiomycetes</taxon>
        <taxon>Helotiales</taxon>
        <taxon>Hyaloscyphaceae</taxon>
        <taxon>Hyaloscypha</taxon>
    </lineage>
</organism>
<protein>
    <recommendedName>
        <fullName evidence="1">Heterokaryon incompatibility domain-containing protein</fullName>
    </recommendedName>
</protein>
<evidence type="ECO:0000313" key="2">
    <source>
        <dbReference type="EMBL" id="PMD15570.1"/>
    </source>
</evidence>
<dbReference type="AlphaFoldDB" id="A0A2J6PNF3"/>
<name>A0A2J6PNF3_9HELO</name>
<evidence type="ECO:0000313" key="3">
    <source>
        <dbReference type="Proteomes" id="UP000235672"/>
    </source>
</evidence>
<gene>
    <name evidence="2" type="ORF">NA56DRAFT_331954</name>
</gene>
<evidence type="ECO:0000259" key="1">
    <source>
        <dbReference type="Pfam" id="PF06985"/>
    </source>
</evidence>
<dbReference type="OrthoDB" id="3600004at2759"/>
<dbReference type="STRING" id="1745343.A0A2J6PNF3"/>
<reference evidence="2 3" key="1">
    <citation type="submission" date="2016-05" db="EMBL/GenBank/DDBJ databases">
        <title>A degradative enzymes factory behind the ericoid mycorrhizal symbiosis.</title>
        <authorList>
            <consortium name="DOE Joint Genome Institute"/>
            <person name="Martino E."/>
            <person name="Morin E."/>
            <person name="Grelet G."/>
            <person name="Kuo A."/>
            <person name="Kohler A."/>
            <person name="Daghino S."/>
            <person name="Barry K."/>
            <person name="Choi C."/>
            <person name="Cichocki N."/>
            <person name="Clum A."/>
            <person name="Copeland A."/>
            <person name="Hainaut M."/>
            <person name="Haridas S."/>
            <person name="Labutti K."/>
            <person name="Lindquist E."/>
            <person name="Lipzen A."/>
            <person name="Khouja H.-R."/>
            <person name="Murat C."/>
            <person name="Ohm R."/>
            <person name="Olson A."/>
            <person name="Spatafora J."/>
            <person name="Veneault-Fourrey C."/>
            <person name="Henrissat B."/>
            <person name="Grigoriev I."/>
            <person name="Martin F."/>
            <person name="Perotto S."/>
        </authorList>
    </citation>
    <scope>NUCLEOTIDE SEQUENCE [LARGE SCALE GENOMIC DNA]</scope>
    <source>
        <strain evidence="2 3">UAMH 7357</strain>
    </source>
</reference>
<feature type="domain" description="Heterokaryon incompatibility" evidence="1">
    <location>
        <begin position="92"/>
        <end position="296"/>
    </location>
</feature>
<dbReference type="Proteomes" id="UP000235672">
    <property type="component" value="Unassembled WGS sequence"/>
</dbReference>
<dbReference type="InterPro" id="IPR052895">
    <property type="entry name" value="HetReg/Transcr_Mod"/>
</dbReference>
<accession>A0A2J6PNF3</accession>
<proteinExistence type="predicted"/>
<dbReference type="PANTHER" id="PTHR24148:SF77">
    <property type="entry name" value="HETEROKARYON INCOMPATIBILITY DOMAIN-CONTAINING PROTEIN"/>
    <property type="match status" value="1"/>
</dbReference>
<keyword evidence="3" id="KW-1185">Reference proteome</keyword>
<dbReference type="PANTHER" id="PTHR24148">
    <property type="entry name" value="ANKYRIN REPEAT DOMAIN-CONTAINING PROTEIN 39 HOMOLOG-RELATED"/>
    <property type="match status" value="1"/>
</dbReference>